<keyword evidence="16" id="KW-1185">Reference proteome</keyword>
<evidence type="ECO:0000256" key="5">
    <source>
        <dbReference type="ARBA" id="ARBA00022692"/>
    </source>
</evidence>
<evidence type="ECO:0000313" key="15">
    <source>
        <dbReference type="EMBL" id="SEG73397.1"/>
    </source>
</evidence>
<keyword evidence="13" id="KW-0325">Glycoprotein</keyword>
<dbReference type="InterPro" id="IPR003406">
    <property type="entry name" value="Glyco_trans_14"/>
</dbReference>
<gene>
    <name evidence="15" type="ORF">SAMN05421877_11660</name>
</gene>
<dbReference type="GO" id="GO:0015012">
    <property type="term" value="P:heparan sulfate proteoglycan biosynthetic process"/>
    <property type="evidence" value="ECO:0007669"/>
    <property type="project" value="TreeGrafter"/>
</dbReference>
<keyword evidence="11" id="KW-0472">Membrane</keyword>
<evidence type="ECO:0000256" key="14">
    <source>
        <dbReference type="ARBA" id="ARBA00042865"/>
    </source>
</evidence>
<keyword evidence="8" id="KW-0735">Signal-anchor</keyword>
<keyword evidence="6" id="KW-0479">Metal-binding</keyword>
<name>A0A1H6CKY2_9SPHI</name>
<evidence type="ECO:0000256" key="2">
    <source>
        <dbReference type="ARBA" id="ARBA00004648"/>
    </source>
</evidence>
<keyword evidence="7" id="KW-0256">Endoplasmic reticulum</keyword>
<evidence type="ECO:0000256" key="7">
    <source>
        <dbReference type="ARBA" id="ARBA00022824"/>
    </source>
</evidence>
<evidence type="ECO:0000256" key="10">
    <source>
        <dbReference type="ARBA" id="ARBA00023034"/>
    </source>
</evidence>
<dbReference type="GO" id="GO:0046872">
    <property type="term" value="F:metal ion binding"/>
    <property type="evidence" value="ECO:0007669"/>
    <property type="project" value="UniProtKB-KW"/>
</dbReference>
<evidence type="ECO:0000256" key="8">
    <source>
        <dbReference type="ARBA" id="ARBA00022968"/>
    </source>
</evidence>
<dbReference type="GO" id="GO:0016020">
    <property type="term" value="C:membrane"/>
    <property type="evidence" value="ECO:0007669"/>
    <property type="project" value="InterPro"/>
</dbReference>
<dbReference type="Proteomes" id="UP000236731">
    <property type="component" value="Unassembled WGS sequence"/>
</dbReference>
<dbReference type="InterPro" id="IPR043538">
    <property type="entry name" value="XYLT"/>
</dbReference>
<dbReference type="EMBL" id="FNUT01000016">
    <property type="protein sequence ID" value="SEG73397.1"/>
    <property type="molecule type" value="Genomic_DNA"/>
</dbReference>
<dbReference type="PANTHER" id="PTHR46025">
    <property type="entry name" value="XYLOSYLTRANSFERASE OXT"/>
    <property type="match status" value="1"/>
</dbReference>
<keyword evidence="4" id="KW-0808">Transferase</keyword>
<dbReference type="Pfam" id="PF02485">
    <property type="entry name" value="Branch"/>
    <property type="match status" value="1"/>
</dbReference>
<keyword evidence="9" id="KW-1133">Transmembrane helix</keyword>
<dbReference type="AlphaFoldDB" id="A0A1H6CKY2"/>
<accession>A0A1H6CKY2</accession>
<dbReference type="GO" id="GO:0050650">
    <property type="term" value="P:chondroitin sulfate proteoglycan biosynthetic process"/>
    <property type="evidence" value="ECO:0007669"/>
    <property type="project" value="TreeGrafter"/>
</dbReference>
<keyword evidence="3" id="KW-0328">Glycosyltransferase</keyword>
<evidence type="ECO:0000256" key="6">
    <source>
        <dbReference type="ARBA" id="ARBA00022723"/>
    </source>
</evidence>
<evidence type="ECO:0000256" key="12">
    <source>
        <dbReference type="ARBA" id="ARBA00023157"/>
    </source>
</evidence>
<keyword evidence="10" id="KW-0333">Golgi apparatus</keyword>
<dbReference type="OrthoDB" id="7943907at2"/>
<dbReference type="RefSeq" id="WP_103907842.1">
    <property type="nucleotide sequence ID" value="NZ_CP049246.1"/>
</dbReference>
<evidence type="ECO:0000256" key="3">
    <source>
        <dbReference type="ARBA" id="ARBA00022676"/>
    </source>
</evidence>
<evidence type="ECO:0000256" key="13">
    <source>
        <dbReference type="ARBA" id="ARBA00023180"/>
    </source>
</evidence>
<keyword evidence="5" id="KW-0812">Transmembrane</keyword>
<dbReference type="GO" id="GO:0030158">
    <property type="term" value="F:protein xylosyltransferase activity"/>
    <property type="evidence" value="ECO:0007669"/>
    <property type="project" value="InterPro"/>
</dbReference>
<comment type="subcellular location">
    <subcellularLocation>
        <location evidence="2">Endoplasmic reticulum membrane</location>
        <topology evidence="2">Single-pass type II membrane protein</topology>
    </subcellularLocation>
    <subcellularLocation>
        <location evidence="1">Golgi apparatus membrane</location>
        <topology evidence="1">Single-pass type II membrane protein</topology>
    </subcellularLocation>
</comment>
<keyword evidence="12" id="KW-1015">Disulfide bond</keyword>
<proteinExistence type="predicted"/>
<reference evidence="16" key="1">
    <citation type="submission" date="2016-10" db="EMBL/GenBank/DDBJ databases">
        <authorList>
            <person name="Varghese N."/>
            <person name="Submissions S."/>
        </authorList>
    </citation>
    <scope>NUCLEOTIDE SEQUENCE [LARGE SCALE GENOMIC DNA]</scope>
    <source>
        <strain evidence="16">DSM 22361</strain>
    </source>
</reference>
<evidence type="ECO:0000313" key="16">
    <source>
        <dbReference type="Proteomes" id="UP000236731"/>
    </source>
</evidence>
<sequence>MKHAYLIIAHNEFPVLERLLQALDDQRNDIYIHFDAKVKELPALSVQHANLFILQDQERVDVAWGDVSVVEAEYALFEAANSRGPYAYYHLLSGVDMPLKSQNEIHDFFNQHQGKEFIGYFTGNMDYELDRKVNRYHLFPKDFRANGTLGNKIRRLIRYAYMKLQYVFNIRRNTDIEFKKGTQWVSITQRFVDDVLKKKEEVFKIYGHTFCSDEIFLQTICWHSPYKDQVFDFDNEGRSSMRSIGWKDGVLYDYENQDYGHLIQSGSLFARKFNSRNLEVVDKILANITQKNEG</sequence>
<evidence type="ECO:0000256" key="11">
    <source>
        <dbReference type="ARBA" id="ARBA00023136"/>
    </source>
</evidence>
<evidence type="ECO:0000256" key="4">
    <source>
        <dbReference type="ARBA" id="ARBA00022679"/>
    </source>
</evidence>
<dbReference type="PANTHER" id="PTHR46025:SF3">
    <property type="entry name" value="XYLOSYLTRANSFERASE OXT"/>
    <property type="match status" value="1"/>
</dbReference>
<evidence type="ECO:0000256" key="1">
    <source>
        <dbReference type="ARBA" id="ARBA00004323"/>
    </source>
</evidence>
<evidence type="ECO:0000256" key="9">
    <source>
        <dbReference type="ARBA" id="ARBA00022989"/>
    </source>
</evidence>
<organism evidence="15 16">
    <name type="scientific">Sphingobacterium lactis</name>
    <dbReference type="NCBI Taxonomy" id="797291"/>
    <lineage>
        <taxon>Bacteria</taxon>
        <taxon>Pseudomonadati</taxon>
        <taxon>Bacteroidota</taxon>
        <taxon>Sphingobacteriia</taxon>
        <taxon>Sphingobacteriales</taxon>
        <taxon>Sphingobacteriaceae</taxon>
        <taxon>Sphingobacterium</taxon>
    </lineage>
</organism>
<protein>
    <recommendedName>
        <fullName evidence="14">Peptide O-xylosyltransferase</fullName>
    </recommendedName>
</protein>